<dbReference type="OrthoDB" id="9812897at2"/>
<dbReference type="Proteomes" id="UP000244677">
    <property type="component" value="Chromosome"/>
</dbReference>
<keyword evidence="1" id="KW-0472">Membrane</keyword>
<evidence type="ECO:0000256" key="1">
    <source>
        <dbReference type="SAM" id="Phobius"/>
    </source>
</evidence>
<reference evidence="2 3" key="1">
    <citation type="submission" date="2017-04" db="EMBL/GenBank/DDBJ databases">
        <title>Complete genome sequence of Flavobacterium kingsejong AJ004.</title>
        <authorList>
            <person name="Lee P.C."/>
        </authorList>
    </citation>
    <scope>NUCLEOTIDE SEQUENCE [LARGE SCALE GENOMIC DNA]</scope>
    <source>
        <strain evidence="2 3">AJ004</strain>
    </source>
</reference>
<dbReference type="Pfam" id="PF07784">
    <property type="entry name" value="DUF1622"/>
    <property type="match status" value="1"/>
</dbReference>
<feature type="transmembrane region" description="Helical" evidence="1">
    <location>
        <begin position="17"/>
        <end position="36"/>
    </location>
</feature>
<name>A0A2S1LRE8_9FLAO</name>
<organism evidence="2 3">
    <name type="scientific">Flavobacterium kingsejongi</name>
    <dbReference type="NCBI Taxonomy" id="1678728"/>
    <lineage>
        <taxon>Bacteria</taxon>
        <taxon>Pseudomonadati</taxon>
        <taxon>Bacteroidota</taxon>
        <taxon>Flavobacteriia</taxon>
        <taxon>Flavobacteriales</taxon>
        <taxon>Flavobacteriaceae</taxon>
        <taxon>Flavobacterium</taxon>
    </lineage>
</organism>
<dbReference type="RefSeq" id="WP_108737801.1">
    <property type="nucleotide sequence ID" value="NZ_CP020919.1"/>
</dbReference>
<accession>A0A2S1LRE8</accession>
<evidence type="ECO:0008006" key="4">
    <source>
        <dbReference type="Google" id="ProtNLM"/>
    </source>
</evidence>
<keyword evidence="3" id="KW-1185">Reference proteome</keyword>
<keyword evidence="1" id="KW-1133">Transmembrane helix</keyword>
<sequence>MHEIQQYIEYVAKGIEITGIIALVVGMVLALGKFILGMQAGRQRSYKILRQELGKAILLGLEILVAGDIIGTVVAEPTMDRVLALGIIVLIRTFLSLSIEVEIEGRFPWQKKTEDPAKE</sequence>
<protein>
    <recommendedName>
        <fullName evidence="4">DUF1622 domain-containing protein</fullName>
    </recommendedName>
</protein>
<evidence type="ECO:0000313" key="3">
    <source>
        <dbReference type="Proteomes" id="UP000244677"/>
    </source>
</evidence>
<keyword evidence="1" id="KW-0812">Transmembrane</keyword>
<gene>
    <name evidence="2" type="ORF">FK004_14025</name>
</gene>
<evidence type="ECO:0000313" key="2">
    <source>
        <dbReference type="EMBL" id="AWG26268.1"/>
    </source>
</evidence>
<dbReference type="KEGG" id="fki:FK004_14025"/>
<dbReference type="PANTHER" id="PTHR38468">
    <property type="entry name" value="SLL0939 PROTEIN"/>
    <property type="match status" value="1"/>
</dbReference>
<dbReference type="InterPro" id="IPR012427">
    <property type="entry name" value="DUF1622"/>
</dbReference>
<dbReference type="EMBL" id="CP020919">
    <property type="protein sequence ID" value="AWG26268.1"/>
    <property type="molecule type" value="Genomic_DNA"/>
</dbReference>
<dbReference type="PANTHER" id="PTHR38468:SF1">
    <property type="entry name" value="SLL0939 PROTEIN"/>
    <property type="match status" value="1"/>
</dbReference>
<proteinExistence type="predicted"/>
<dbReference type="AlphaFoldDB" id="A0A2S1LRE8"/>